<comment type="caution">
    <text evidence="3">The sequence shown here is derived from an EMBL/GenBank/DDBJ whole genome shotgun (WGS) entry which is preliminary data.</text>
</comment>
<proteinExistence type="predicted"/>
<dbReference type="EMBL" id="JBBNAF010000006">
    <property type="protein sequence ID" value="KAK9136365.1"/>
    <property type="molecule type" value="Genomic_DNA"/>
</dbReference>
<name>A0AAP0JNW5_9MAGN</name>
<evidence type="ECO:0000313" key="4">
    <source>
        <dbReference type="Proteomes" id="UP001420932"/>
    </source>
</evidence>
<feature type="compositionally biased region" description="Basic and acidic residues" evidence="1">
    <location>
        <begin position="93"/>
        <end position="109"/>
    </location>
</feature>
<sequence>MALAVYLAGLVDADMSTASAQSSLKALSEDASGIQLATRHSFILEDPPDNLKNAPASESADVKMLDQDTKKNEGQKEENIQVEDQMLAPDGSDVSKDNIDQEENDKVSNEKQLLSSSNEGEENSLTRKHVDGAVGEKDVNPSHVEESSNPALPVSVEPEPGDQTVPMDVTLTPITVMKSGEVTPITVKNSDEVTPSTVEKNVSPSTAEKEDTLGTVDKPGEVSCADVVRSDEVASPSTLKTPSSSVKESTDTAAAMEFTNCTEVPKAVDKVSDSVSSEDKNSLQTVASNSNTEAGTDTVSHAGDNDAPKLVGSNMPATRDEQVVDRLKRAAVTTLSAAAVKAKILANEEEYQIKKLATFLIDKQLHKLETKMAFFNEMDSKLIRVREQIENSRKKLYQERAHIIATRLGLPAQSSRGMPSSLPASRFAMNYANSAPKPIPRGPIPPSR</sequence>
<feature type="region of interest" description="Disordered" evidence="1">
    <location>
        <begin position="193"/>
        <end position="219"/>
    </location>
</feature>
<feature type="compositionally biased region" description="Basic and acidic residues" evidence="1">
    <location>
        <begin position="270"/>
        <end position="281"/>
    </location>
</feature>
<keyword evidence="4" id="KW-1185">Reference proteome</keyword>
<gene>
    <name evidence="3" type="ORF">Syun_015695</name>
</gene>
<feature type="domain" description="SMARCC C-terminal" evidence="2">
    <location>
        <begin position="334"/>
        <end position="411"/>
    </location>
</feature>
<feature type="compositionally biased region" description="Polar residues" evidence="1">
    <location>
        <begin position="193"/>
        <end position="206"/>
    </location>
</feature>
<dbReference type="InterPro" id="IPR032451">
    <property type="entry name" value="SMARCC_C"/>
</dbReference>
<dbReference type="AlphaFoldDB" id="A0AAP0JNW5"/>
<reference evidence="3 4" key="1">
    <citation type="submission" date="2024-01" db="EMBL/GenBank/DDBJ databases">
        <title>Genome assemblies of Stephania.</title>
        <authorList>
            <person name="Yang L."/>
        </authorList>
    </citation>
    <scope>NUCLEOTIDE SEQUENCE [LARGE SCALE GENOMIC DNA]</scope>
    <source>
        <strain evidence="3">YNDBR</strain>
        <tissue evidence="3">Leaf</tissue>
    </source>
</reference>
<dbReference type="Pfam" id="PF16495">
    <property type="entry name" value="SWIRM-assoc_1"/>
    <property type="match status" value="1"/>
</dbReference>
<feature type="region of interest" description="Disordered" evidence="1">
    <location>
        <begin position="270"/>
        <end position="314"/>
    </location>
</feature>
<evidence type="ECO:0000256" key="1">
    <source>
        <dbReference type="SAM" id="MobiDB-lite"/>
    </source>
</evidence>
<accession>A0AAP0JNW5</accession>
<feature type="region of interest" description="Disordered" evidence="1">
    <location>
        <begin position="45"/>
        <end position="165"/>
    </location>
</feature>
<organism evidence="3 4">
    <name type="scientific">Stephania yunnanensis</name>
    <dbReference type="NCBI Taxonomy" id="152371"/>
    <lineage>
        <taxon>Eukaryota</taxon>
        <taxon>Viridiplantae</taxon>
        <taxon>Streptophyta</taxon>
        <taxon>Embryophyta</taxon>
        <taxon>Tracheophyta</taxon>
        <taxon>Spermatophyta</taxon>
        <taxon>Magnoliopsida</taxon>
        <taxon>Ranunculales</taxon>
        <taxon>Menispermaceae</taxon>
        <taxon>Menispermoideae</taxon>
        <taxon>Cissampelideae</taxon>
        <taxon>Stephania</taxon>
    </lineage>
</organism>
<evidence type="ECO:0000313" key="3">
    <source>
        <dbReference type="EMBL" id="KAK9136365.1"/>
    </source>
</evidence>
<evidence type="ECO:0000259" key="2">
    <source>
        <dbReference type="Pfam" id="PF16495"/>
    </source>
</evidence>
<protein>
    <recommendedName>
        <fullName evidence="2">SMARCC C-terminal domain-containing protein</fullName>
    </recommendedName>
</protein>
<dbReference type="Proteomes" id="UP001420932">
    <property type="component" value="Unassembled WGS sequence"/>
</dbReference>
<feature type="compositionally biased region" description="Polar residues" evidence="1">
    <location>
        <begin position="283"/>
        <end position="299"/>
    </location>
</feature>
<feature type="compositionally biased region" description="Basic and acidic residues" evidence="1">
    <location>
        <begin position="124"/>
        <end position="146"/>
    </location>
</feature>
<feature type="compositionally biased region" description="Basic and acidic residues" evidence="1">
    <location>
        <begin position="60"/>
        <end position="79"/>
    </location>
</feature>